<dbReference type="InterPro" id="IPR029063">
    <property type="entry name" value="SAM-dependent_MTases_sf"/>
</dbReference>
<evidence type="ECO:0000256" key="3">
    <source>
        <dbReference type="SAM" id="MobiDB-lite"/>
    </source>
</evidence>
<name>A0AAE0F3N6_9CHLO</name>
<reference evidence="5 6" key="1">
    <citation type="journal article" date="2015" name="Genome Biol. Evol.">
        <title>Comparative Genomics of a Bacterivorous Green Alga Reveals Evolutionary Causalities and Consequences of Phago-Mixotrophic Mode of Nutrition.</title>
        <authorList>
            <person name="Burns J.A."/>
            <person name="Paasch A."/>
            <person name="Narechania A."/>
            <person name="Kim E."/>
        </authorList>
    </citation>
    <scope>NUCLEOTIDE SEQUENCE [LARGE SCALE GENOMIC DNA]</scope>
    <source>
        <strain evidence="5 6">PLY_AMNH</strain>
    </source>
</reference>
<dbReference type="SUPFAM" id="SSF53335">
    <property type="entry name" value="S-adenosyl-L-methionine-dependent methyltransferases"/>
    <property type="match status" value="1"/>
</dbReference>
<evidence type="ECO:0000256" key="1">
    <source>
        <dbReference type="ARBA" id="ARBA00022603"/>
    </source>
</evidence>
<evidence type="ECO:0000313" key="5">
    <source>
        <dbReference type="EMBL" id="KAK3250911.1"/>
    </source>
</evidence>
<keyword evidence="6" id="KW-1185">Reference proteome</keyword>
<gene>
    <name evidence="5" type="ORF">CYMTET_39745</name>
</gene>
<feature type="compositionally biased region" description="Polar residues" evidence="3">
    <location>
        <begin position="42"/>
        <end position="52"/>
    </location>
</feature>
<dbReference type="PRINTS" id="PR00508">
    <property type="entry name" value="S21N4MTFRASE"/>
</dbReference>
<dbReference type="Pfam" id="PF01555">
    <property type="entry name" value="N6_N4_Mtase"/>
    <property type="match status" value="1"/>
</dbReference>
<keyword evidence="2" id="KW-0808">Transferase</keyword>
<dbReference type="Gene3D" id="3.40.50.150">
    <property type="entry name" value="Vaccinia Virus protein VP39"/>
    <property type="match status" value="1"/>
</dbReference>
<accession>A0AAE0F3N6</accession>
<protein>
    <recommendedName>
        <fullName evidence="4">DNA methylase N-4/N-6 domain-containing protein</fullName>
    </recommendedName>
</protein>
<feature type="compositionally biased region" description="Basic and acidic residues" evidence="3">
    <location>
        <begin position="8"/>
        <end position="19"/>
    </location>
</feature>
<dbReference type="GO" id="GO:0008170">
    <property type="term" value="F:N-methyltransferase activity"/>
    <property type="evidence" value="ECO:0007669"/>
    <property type="project" value="InterPro"/>
</dbReference>
<evidence type="ECO:0000256" key="2">
    <source>
        <dbReference type="ARBA" id="ARBA00022679"/>
    </source>
</evidence>
<keyword evidence="1" id="KW-0489">Methyltransferase</keyword>
<feature type="compositionally biased region" description="Acidic residues" evidence="3">
    <location>
        <begin position="22"/>
        <end position="36"/>
    </location>
</feature>
<feature type="domain" description="DNA methylase N-4/N-6" evidence="4">
    <location>
        <begin position="240"/>
        <end position="348"/>
    </location>
</feature>
<sequence length="487" mass="54825">MHRVQTGWKEESKEDKQAAVEEAQEAAEEEHEEGGEEGQFKQLPSNWPEDQSCWKQRQNEILQAKTFIEACEKTMGSLMSTTPSVESSYVVPGESTVQMDEDGAQDAEEEQLEKVEICQRPCFTWNGPWDPSRVDPRAQQYIAFTDGEASCDRLGIRFGFVEEDKPHSLRSFFSKNPKETLQPGHHVTRLFVDVPDGTPKDVKKVDVAGVNGETMFFVLGTLEEVMKVQKEAEQFGFKGYTNLPDRKAIWDAARENLFNLLHNLEGNENMTTNDPELQHREVQFGDPKCKKEGKTLVKGEKNADLMKLLANRYTFQPGRLIFDPFMGTGSTGVGALRAGRPFFGIEVQRASFFGAVHNIAKALAVIANLKEEEWDEEVYKTLIDTYFEKPTAEALVKVKDVKEKKKQDEDTVAEDEALGEAKEEMEVEELGASHEDEGEAGSEEGSYGEDEDDEEGEKAEGEDEDDEEGEEAEDEDVDGSEEEEDEE</sequence>
<dbReference type="EMBL" id="LGRX02026422">
    <property type="protein sequence ID" value="KAK3250911.1"/>
    <property type="molecule type" value="Genomic_DNA"/>
</dbReference>
<feature type="region of interest" description="Disordered" evidence="3">
    <location>
        <begin position="1"/>
        <end position="52"/>
    </location>
</feature>
<feature type="compositionally biased region" description="Acidic residues" evidence="3">
    <location>
        <begin position="436"/>
        <end position="487"/>
    </location>
</feature>
<feature type="region of interest" description="Disordered" evidence="3">
    <location>
        <begin position="401"/>
        <end position="487"/>
    </location>
</feature>
<dbReference type="InterPro" id="IPR001091">
    <property type="entry name" value="RM_Methyltransferase"/>
</dbReference>
<dbReference type="GO" id="GO:0032259">
    <property type="term" value="P:methylation"/>
    <property type="evidence" value="ECO:0007669"/>
    <property type="project" value="UniProtKB-KW"/>
</dbReference>
<proteinExistence type="predicted"/>
<comment type="caution">
    <text evidence="5">The sequence shown here is derived from an EMBL/GenBank/DDBJ whole genome shotgun (WGS) entry which is preliminary data.</text>
</comment>
<dbReference type="Proteomes" id="UP001190700">
    <property type="component" value="Unassembled WGS sequence"/>
</dbReference>
<dbReference type="GO" id="GO:0003677">
    <property type="term" value="F:DNA binding"/>
    <property type="evidence" value="ECO:0007669"/>
    <property type="project" value="InterPro"/>
</dbReference>
<dbReference type="InterPro" id="IPR002941">
    <property type="entry name" value="DNA_methylase_N4/N6"/>
</dbReference>
<evidence type="ECO:0000313" key="6">
    <source>
        <dbReference type="Proteomes" id="UP001190700"/>
    </source>
</evidence>
<organism evidence="5 6">
    <name type="scientific">Cymbomonas tetramitiformis</name>
    <dbReference type="NCBI Taxonomy" id="36881"/>
    <lineage>
        <taxon>Eukaryota</taxon>
        <taxon>Viridiplantae</taxon>
        <taxon>Chlorophyta</taxon>
        <taxon>Pyramimonadophyceae</taxon>
        <taxon>Pyramimonadales</taxon>
        <taxon>Pyramimonadaceae</taxon>
        <taxon>Cymbomonas</taxon>
    </lineage>
</organism>
<dbReference type="AlphaFoldDB" id="A0AAE0F3N6"/>
<evidence type="ECO:0000259" key="4">
    <source>
        <dbReference type="Pfam" id="PF01555"/>
    </source>
</evidence>